<evidence type="ECO:0000256" key="7">
    <source>
        <dbReference type="SAM" id="Phobius"/>
    </source>
</evidence>
<dbReference type="EMBL" id="JAACJM010000017">
    <property type="protein sequence ID" value="KAF5368059.1"/>
    <property type="molecule type" value="Genomic_DNA"/>
</dbReference>
<feature type="transmembrane region" description="Helical" evidence="7">
    <location>
        <begin position="251"/>
        <end position="272"/>
    </location>
</feature>
<evidence type="ECO:0000313" key="10">
    <source>
        <dbReference type="Proteomes" id="UP000559256"/>
    </source>
</evidence>
<feature type="domain" description="Major facilitator superfamily (MFS) profile" evidence="8">
    <location>
        <begin position="1"/>
        <end position="463"/>
    </location>
</feature>
<proteinExistence type="inferred from homology"/>
<dbReference type="PANTHER" id="PTHR48022:SF17">
    <property type="entry name" value="HEXOSE TRANSPORTER"/>
    <property type="match status" value="1"/>
</dbReference>
<feature type="compositionally biased region" description="Basic and acidic residues" evidence="6">
    <location>
        <begin position="411"/>
        <end position="428"/>
    </location>
</feature>
<dbReference type="InterPro" id="IPR036259">
    <property type="entry name" value="MFS_trans_sf"/>
</dbReference>
<feature type="transmembrane region" description="Helical" evidence="7">
    <location>
        <begin position="347"/>
        <end position="366"/>
    </location>
</feature>
<accession>A0A8H5GN07</accession>
<evidence type="ECO:0000256" key="6">
    <source>
        <dbReference type="SAM" id="MobiDB-lite"/>
    </source>
</evidence>
<dbReference type="InterPro" id="IPR020846">
    <property type="entry name" value="MFS_dom"/>
</dbReference>
<evidence type="ECO:0000313" key="9">
    <source>
        <dbReference type="EMBL" id="KAF5368059.1"/>
    </source>
</evidence>
<keyword evidence="3 7" id="KW-0812">Transmembrane</keyword>
<comment type="similarity">
    <text evidence="2">Belongs to the major facilitator superfamily. Sugar transporter (TC 2.A.1.1) family.</text>
</comment>
<keyword evidence="10" id="KW-1185">Reference proteome</keyword>
<feature type="transmembrane region" description="Helical" evidence="7">
    <location>
        <begin position="284"/>
        <end position="303"/>
    </location>
</feature>
<evidence type="ECO:0000256" key="3">
    <source>
        <dbReference type="ARBA" id="ARBA00022692"/>
    </source>
</evidence>
<evidence type="ECO:0000256" key="1">
    <source>
        <dbReference type="ARBA" id="ARBA00004141"/>
    </source>
</evidence>
<feature type="compositionally biased region" description="Basic and acidic residues" evidence="6">
    <location>
        <begin position="435"/>
        <end position="444"/>
    </location>
</feature>
<dbReference type="AlphaFoldDB" id="A0A8H5GN07"/>
<reference evidence="9 10" key="1">
    <citation type="journal article" date="2020" name="ISME J.">
        <title>Uncovering the hidden diversity of litter-decomposition mechanisms in mushroom-forming fungi.</title>
        <authorList>
            <person name="Floudas D."/>
            <person name="Bentzer J."/>
            <person name="Ahren D."/>
            <person name="Johansson T."/>
            <person name="Persson P."/>
            <person name="Tunlid A."/>
        </authorList>
    </citation>
    <scope>NUCLEOTIDE SEQUENCE [LARGE SCALE GENOMIC DNA]</scope>
    <source>
        <strain evidence="9 10">CBS 291.85</strain>
    </source>
</reference>
<feature type="transmembrane region" description="Helical" evidence="7">
    <location>
        <begin position="130"/>
        <end position="149"/>
    </location>
</feature>
<gene>
    <name evidence="9" type="ORF">D9758_004471</name>
</gene>
<dbReference type="GO" id="GO:0016020">
    <property type="term" value="C:membrane"/>
    <property type="evidence" value="ECO:0007669"/>
    <property type="project" value="UniProtKB-SubCell"/>
</dbReference>
<dbReference type="InterPro" id="IPR005828">
    <property type="entry name" value="MFS_sugar_transport-like"/>
</dbReference>
<feature type="transmembrane region" description="Helical" evidence="7">
    <location>
        <begin position="94"/>
        <end position="118"/>
    </location>
</feature>
<keyword evidence="5 7" id="KW-0472">Membrane</keyword>
<evidence type="ECO:0000256" key="4">
    <source>
        <dbReference type="ARBA" id="ARBA00022989"/>
    </source>
</evidence>
<dbReference type="SUPFAM" id="SSF103473">
    <property type="entry name" value="MFS general substrate transporter"/>
    <property type="match status" value="1"/>
</dbReference>
<dbReference type="PANTHER" id="PTHR48022">
    <property type="entry name" value="PLASTIDIC GLUCOSE TRANSPORTER 4"/>
    <property type="match status" value="1"/>
</dbReference>
<evidence type="ECO:0000259" key="8">
    <source>
        <dbReference type="PROSITE" id="PS50850"/>
    </source>
</evidence>
<dbReference type="OrthoDB" id="6612291at2759"/>
<protein>
    <recommendedName>
        <fullName evidence="8">Major facilitator superfamily (MFS) profile domain-containing protein</fullName>
    </recommendedName>
</protein>
<evidence type="ECO:0000256" key="5">
    <source>
        <dbReference type="ARBA" id="ARBA00023136"/>
    </source>
</evidence>
<comment type="caution">
    <text evidence="9">The sequence shown here is derived from an EMBL/GenBank/DDBJ whole genome shotgun (WGS) entry which is preliminary data.</text>
</comment>
<dbReference type="Proteomes" id="UP000559256">
    <property type="component" value="Unassembled WGS sequence"/>
</dbReference>
<dbReference type="PROSITE" id="PS50850">
    <property type="entry name" value="MFS"/>
    <property type="match status" value="1"/>
</dbReference>
<keyword evidence="4 7" id="KW-1133">Transmembrane helix</keyword>
<sequence length="463" mass="51428">MIGCGFASYINHRFGRRKSVIIMAIIALIGITIQMTASTYGGSIDLAHVYTKDGHFRYWQLAVGKLINSLSMGLACNVIPTYQSELAPAKWRGMIINLYQFVQIIGVIICSAAVYALSERTTYVSWQIPIGLQFLSPCLLLISLGISLMPESPRWLIWNGRTSEAITILRQLHGSDPSYSPELEVAALESTYTVEKAMHAHKPSIFDVFRGSDLRRTLIATGVQCLQAAQGSSYMTNYIVLFLQSLGIQDVFRIVMIVNVVYLVAISGSFYLPDAFGRRPLMMIGAFICGSCLICVAAINAGMDVIPKSAQRAMLTHLCYFPTTTRIITLVSPYIQDSGYGNLGSKIGFLWGAFTFASIFFVYFFIPEMKGLTLEQLDYLFDHEVSTFRFQNYSFPEAYFGSGLEKRKSAKEKLEARDGQGARVEGEVSRSGSSVEKEEKEPGENGRNGLELSKAQIEIFEKS</sequence>
<evidence type="ECO:0000256" key="2">
    <source>
        <dbReference type="ARBA" id="ARBA00010992"/>
    </source>
</evidence>
<dbReference type="InterPro" id="IPR050360">
    <property type="entry name" value="MFS_Sugar_Transporters"/>
</dbReference>
<dbReference type="GO" id="GO:0005351">
    <property type="term" value="F:carbohydrate:proton symporter activity"/>
    <property type="evidence" value="ECO:0007669"/>
    <property type="project" value="TreeGrafter"/>
</dbReference>
<feature type="transmembrane region" description="Helical" evidence="7">
    <location>
        <begin position="20"/>
        <end position="38"/>
    </location>
</feature>
<comment type="subcellular location">
    <subcellularLocation>
        <location evidence="1">Membrane</location>
        <topology evidence="1">Multi-pass membrane protein</topology>
    </subcellularLocation>
</comment>
<name>A0A8H5GN07_9AGAR</name>
<dbReference type="Pfam" id="PF00083">
    <property type="entry name" value="Sugar_tr"/>
    <property type="match status" value="2"/>
</dbReference>
<feature type="region of interest" description="Disordered" evidence="6">
    <location>
        <begin position="411"/>
        <end position="451"/>
    </location>
</feature>
<organism evidence="9 10">
    <name type="scientific">Tetrapyrgos nigripes</name>
    <dbReference type="NCBI Taxonomy" id="182062"/>
    <lineage>
        <taxon>Eukaryota</taxon>
        <taxon>Fungi</taxon>
        <taxon>Dikarya</taxon>
        <taxon>Basidiomycota</taxon>
        <taxon>Agaricomycotina</taxon>
        <taxon>Agaricomycetes</taxon>
        <taxon>Agaricomycetidae</taxon>
        <taxon>Agaricales</taxon>
        <taxon>Marasmiineae</taxon>
        <taxon>Marasmiaceae</taxon>
        <taxon>Tetrapyrgos</taxon>
    </lineage>
</organism>
<dbReference type="Gene3D" id="1.20.1250.20">
    <property type="entry name" value="MFS general substrate transporter like domains"/>
    <property type="match status" value="1"/>
</dbReference>